<evidence type="ECO:0000313" key="1">
    <source>
        <dbReference type="EMBL" id="XPM62326.1"/>
    </source>
</evidence>
<sequence>MYVDELVSTRYRQHHAPSTIEACADHCDVASRIETNIDEAYTLLESLPDADIELDSVMVELLDEGIDKFIQPFESLMQSLEKKVKQLATV</sequence>
<keyword evidence="2" id="KW-1185">Reference proteome</keyword>
<dbReference type="Proteomes" id="UP000095472">
    <property type="component" value="Chromosome"/>
</dbReference>
<gene>
    <name evidence="1" type="ORF">BH720_021435</name>
</gene>
<proteinExistence type="predicted"/>
<protein>
    <submittedName>
        <fullName evidence="1">Transaldolase family protein</fullName>
    </submittedName>
</protein>
<evidence type="ECO:0000313" key="2">
    <source>
        <dbReference type="Proteomes" id="UP000095472"/>
    </source>
</evidence>
<accession>A0ACD5GQJ0</accession>
<organism evidence="1 2">
    <name type="scientific">Desertifilum tharense IPPAS B-1220</name>
    <dbReference type="NCBI Taxonomy" id="1781255"/>
    <lineage>
        <taxon>Bacteria</taxon>
        <taxon>Bacillati</taxon>
        <taxon>Cyanobacteriota</taxon>
        <taxon>Cyanophyceae</taxon>
        <taxon>Desertifilales</taxon>
        <taxon>Desertifilaceae</taxon>
        <taxon>Desertifilum</taxon>
    </lineage>
</organism>
<reference evidence="1 2" key="1">
    <citation type="journal article" date="2016" name="Genome Announc.">
        <title>Draft Genome Sequence of the Thermotolerant Cyanobacterium Desertifilum sp. IPPAS B-1220.</title>
        <authorList>
            <person name="Mironov K.S."/>
            <person name="Sinetova M.A."/>
            <person name="Bolatkhan K."/>
            <person name="Zayadan B.K."/>
            <person name="Ustinova V.V."/>
            <person name="Kupriyanova E.V."/>
            <person name="Skrypnik A.N."/>
            <person name="Gogoleva N.E."/>
            <person name="Gogolev Y.V."/>
            <person name="Los D.A."/>
        </authorList>
    </citation>
    <scope>NUCLEOTIDE SEQUENCE [LARGE SCALE GENOMIC DNA]</scope>
    <source>
        <strain evidence="1 2">IPPAS B-1220</strain>
    </source>
</reference>
<dbReference type="EMBL" id="CP182909">
    <property type="protein sequence ID" value="XPM62326.1"/>
    <property type="molecule type" value="Genomic_DNA"/>
</dbReference>
<name>A0ACD5GQJ0_9CYAN</name>